<feature type="domain" description="RMI1 N-terminal" evidence="3">
    <location>
        <begin position="13"/>
        <end position="54"/>
    </location>
</feature>
<keyword evidence="5" id="KW-1185">Reference proteome</keyword>
<gene>
    <name evidence="4" type="ORF">UV8b_01374</name>
</gene>
<dbReference type="InterPro" id="IPR013894">
    <property type="entry name" value="RMI1_OB"/>
</dbReference>
<feature type="compositionally biased region" description="Gly residues" evidence="1">
    <location>
        <begin position="247"/>
        <end position="275"/>
    </location>
</feature>
<evidence type="ECO:0000259" key="2">
    <source>
        <dbReference type="Pfam" id="PF08585"/>
    </source>
</evidence>
<dbReference type="Gene3D" id="2.40.50.770">
    <property type="entry name" value="RecQ-mediated genome instability protein Rmi1, C-terminal domain"/>
    <property type="match status" value="1"/>
</dbReference>
<evidence type="ECO:0000259" key="3">
    <source>
        <dbReference type="Pfam" id="PF21000"/>
    </source>
</evidence>
<dbReference type="KEGG" id="uvi:66062152"/>
<dbReference type="EMBL" id="CP072753">
    <property type="protein sequence ID" value="QUC17133.1"/>
    <property type="molecule type" value="Genomic_DNA"/>
</dbReference>
<dbReference type="InterPro" id="IPR049363">
    <property type="entry name" value="RMI1_N"/>
</dbReference>
<name>A0A8E5MEC1_USTVR</name>
<evidence type="ECO:0008006" key="6">
    <source>
        <dbReference type="Google" id="ProtNLM"/>
    </source>
</evidence>
<dbReference type="Pfam" id="PF08585">
    <property type="entry name" value="RMI1_N_C"/>
    <property type="match status" value="1"/>
</dbReference>
<dbReference type="GeneID" id="66062152"/>
<proteinExistence type="predicted"/>
<organism evidence="4 5">
    <name type="scientific">Ustilaginoidea virens</name>
    <name type="common">Rice false smut fungus</name>
    <name type="synonym">Villosiclava virens</name>
    <dbReference type="NCBI Taxonomy" id="1159556"/>
    <lineage>
        <taxon>Eukaryota</taxon>
        <taxon>Fungi</taxon>
        <taxon>Dikarya</taxon>
        <taxon>Ascomycota</taxon>
        <taxon>Pezizomycotina</taxon>
        <taxon>Sordariomycetes</taxon>
        <taxon>Hypocreomycetidae</taxon>
        <taxon>Hypocreales</taxon>
        <taxon>Clavicipitaceae</taxon>
        <taxon>Ustilaginoidea</taxon>
    </lineage>
</organism>
<evidence type="ECO:0000313" key="4">
    <source>
        <dbReference type="EMBL" id="QUC17133.1"/>
    </source>
</evidence>
<feature type="domain" description="RecQ mediated genome instability protein 1 OB-fold" evidence="2">
    <location>
        <begin position="81"/>
        <end position="235"/>
    </location>
</feature>
<reference evidence="4" key="1">
    <citation type="submission" date="2020-03" db="EMBL/GenBank/DDBJ databases">
        <title>A mixture of massive structural variations and highly conserved coding sequences in Ustilaginoidea virens genome.</title>
        <authorList>
            <person name="Zhang K."/>
            <person name="Zhao Z."/>
            <person name="Zhang Z."/>
            <person name="Li Y."/>
            <person name="Hsiang T."/>
            <person name="Sun W."/>
        </authorList>
    </citation>
    <scope>NUCLEOTIDE SEQUENCE</scope>
    <source>
        <strain evidence="4">UV-8b</strain>
    </source>
</reference>
<dbReference type="Proteomes" id="UP000027002">
    <property type="component" value="Chromosome 1"/>
</dbReference>
<protein>
    <recommendedName>
        <fullName evidence="6">RecQ mediated genome instability protein 1-like N-terminal helical domain-containing protein</fullName>
    </recommendedName>
</protein>
<evidence type="ECO:0000256" key="1">
    <source>
        <dbReference type="SAM" id="MobiDB-lite"/>
    </source>
</evidence>
<sequence length="275" mass="28088">MDLATQLRHQLIAQSLPPPSQPLLESLVAARSPPPPLPSLVATARTRLLACDLSSGSGSGGGGSSSSSGSSVVDPSQLWPFPPGIGDVHVQEAALGRDTHVQVVDIENLSLSRWEQIEELEAIERGETTRGRRVIRVADDQAGGPAGVSASASASASASQNATHRLVLQDCKGASLYALEAERIPAVGVGSISIGCKMRLRAGTPVARGTLLLTPENCLLLGGKVDAWHDAWVAGRMARLKEAVGAAGPGSQGPGNHGPGNHGPGNHGPGNHGPS</sequence>
<feature type="region of interest" description="Disordered" evidence="1">
    <location>
        <begin position="53"/>
        <end position="78"/>
    </location>
</feature>
<dbReference type="RefSeq" id="XP_042994806.1">
    <property type="nucleotide sequence ID" value="XM_043138872.1"/>
</dbReference>
<accession>A0A8E5MEC1</accession>
<dbReference type="OrthoDB" id="341511at2759"/>
<dbReference type="Pfam" id="PF21000">
    <property type="entry name" value="RMI1_N_N"/>
    <property type="match status" value="1"/>
</dbReference>
<evidence type="ECO:0000313" key="5">
    <source>
        <dbReference type="Proteomes" id="UP000027002"/>
    </source>
</evidence>
<feature type="region of interest" description="Disordered" evidence="1">
    <location>
        <begin position="244"/>
        <end position="275"/>
    </location>
</feature>
<dbReference type="InterPro" id="IPR042470">
    <property type="entry name" value="RMI1_N_C_sf"/>
</dbReference>
<dbReference type="AlphaFoldDB" id="A0A8E5MEC1"/>